<accession>A0A0F9X9U7</accession>
<proteinExistence type="inferred from homology"/>
<reference evidence="8" key="1">
    <citation type="journal article" date="2015" name="Genome Announc.">
        <title>Draft whole-genome sequence of the biocontrol agent Trichoderma harzianum T6776.</title>
        <authorList>
            <person name="Baroncelli R."/>
            <person name="Piaggeschi G."/>
            <person name="Fiorini L."/>
            <person name="Bertolini E."/>
            <person name="Zapparata A."/>
            <person name="Pe M.E."/>
            <person name="Sarrocco S."/>
            <person name="Vannacci G."/>
        </authorList>
    </citation>
    <scope>NUCLEOTIDE SEQUENCE [LARGE SCALE GENOMIC DNA]</scope>
    <source>
        <strain evidence="8">T6776</strain>
    </source>
</reference>
<dbReference type="Proteomes" id="UP000034112">
    <property type="component" value="Unassembled WGS sequence"/>
</dbReference>
<dbReference type="Pfam" id="PF00067">
    <property type="entry name" value="p450"/>
    <property type="match status" value="2"/>
</dbReference>
<dbReference type="GO" id="GO:0005506">
    <property type="term" value="F:iron ion binding"/>
    <property type="evidence" value="ECO:0007669"/>
    <property type="project" value="InterPro"/>
</dbReference>
<dbReference type="GO" id="GO:0004497">
    <property type="term" value="F:monooxygenase activity"/>
    <property type="evidence" value="ECO:0007669"/>
    <property type="project" value="InterPro"/>
</dbReference>
<dbReference type="PANTHER" id="PTHR24305">
    <property type="entry name" value="CYTOCHROME P450"/>
    <property type="match status" value="1"/>
</dbReference>
<organism evidence="7 8">
    <name type="scientific">Trichoderma harzianum</name>
    <name type="common">Hypocrea lixii</name>
    <dbReference type="NCBI Taxonomy" id="5544"/>
    <lineage>
        <taxon>Eukaryota</taxon>
        <taxon>Fungi</taxon>
        <taxon>Dikarya</taxon>
        <taxon>Ascomycota</taxon>
        <taxon>Pezizomycotina</taxon>
        <taxon>Sordariomycetes</taxon>
        <taxon>Hypocreomycetidae</taxon>
        <taxon>Hypocreales</taxon>
        <taxon>Hypocreaceae</taxon>
        <taxon>Trichoderma</taxon>
    </lineage>
</organism>
<dbReference type="EMBL" id="JOKZ01000171">
    <property type="protein sequence ID" value="KKP01971.1"/>
    <property type="molecule type" value="Genomic_DNA"/>
</dbReference>
<dbReference type="PRINTS" id="PR00385">
    <property type="entry name" value="P450"/>
</dbReference>
<comment type="caution">
    <text evidence="7">The sequence shown here is derived from an EMBL/GenBank/DDBJ whole genome shotgun (WGS) entry which is preliminary data.</text>
</comment>
<dbReference type="InterPro" id="IPR036396">
    <property type="entry name" value="Cyt_P450_sf"/>
</dbReference>
<dbReference type="AlphaFoldDB" id="A0A0F9X9U7"/>
<dbReference type="InterPro" id="IPR001128">
    <property type="entry name" value="Cyt_P450"/>
</dbReference>
<dbReference type="OrthoDB" id="4891138at2759"/>
<evidence type="ECO:0000256" key="4">
    <source>
        <dbReference type="ARBA" id="ARBA00022723"/>
    </source>
</evidence>
<evidence type="ECO:0000256" key="6">
    <source>
        <dbReference type="PIRSR" id="PIRSR602401-1"/>
    </source>
</evidence>
<evidence type="ECO:0000256" key="3">
    <source>
        <dbReference type="ARBA" id="ARBA00022617"/>
    </source>
</evidence>
<dbReference type="GO" id="GO:0020037">
    <property type="term" value="F:heme binding"/>
    <property type="evidence" value="ECO:0007669"/>
    <property type="project" value="InterPro"/>
</dbReference>
<sequence>MIILTVVVLGVTYLAYRCLYPTPIPGIPHNIAAARSWLGDIPDLAREIASTPDLDFQGWCVKQTEKLKSPLCQVFLSPFSKPLLLLADFDEARDLALRRTEDFDRGAFVSDSFGAFGDFHARFDTGRQFKANRRWLQDLMTPSFLNGFLAPSTYALVLRLVELWRNKTRLAGDRPFSASADLDRINFDVMVRLFFGEHFGPSSLDSQIGLVSIEKSPDSGLHGEAVFPEAAMHQIFHALHDAGRTVTQIMTSLWPKLTLHWIPWTAGYRRIQSAKKRLVREQLPKAIERVRSGEKSAGIDYILSREQAAAEQEGRKPDFDNEMIINEFFGIAYAGMDTTEANISWALKFLTKDPNVQDNLRQALHSAYPLAVQENRLPTVAEFLRTTSVPYLDALLEETLRLHPVLSARDATRETEILGHRVPKGSTVLLLPNGPSFLSPAFPIDASQRSATTRVVKPSPKWNETDMGSFNPERWLVCNPQGDIGFDATAGPQSAFGHGVRACWGRREAYIRMKIALTLLVWSFDFLEVPESLSSMSALPVFVHKPKEIFIRLRPRL</sequence>
<dbReference type="PRINTS" id="PR00463">
    <property type="entry name" value="EP450I"/>
</dbReference>
<feature type="binding site" description="axial binding residue" evidence="6">
    <location>
        <position position="503"/>
    </location>
    <ligand>
        <name>heme</name>
        <dbReference type="ChEBI" id="CHEBI:30413"/>
    </ligand>
    <ligandPart>
        <name>Fe</name>
        <dbReference type="ChEBI" id="CHEBI:18248"/>
    </ligandPart>
</feature>
<dbReference type="SUPFAM" id="SSF48264">
    <property type="entry name" value="Cytochrome P450"/>
    <property type="match status" value="1"/>
</dbReference>
<dbReference type="Gene3D" id="1.10.630.10">
    <property type="entry name" value="Cytochrome P450"/>
    <property type="match status" value="1"/>
</dbReference>
<evidence type="ECO:0000256" key="2">
    <source>
        <dbReference type="ARBA" id="ARBA00010617"/>
    </source>
</evidence>
<evidence type="ECO:0000256" key="5">
    <source>
        <dbReference type="ARBA" id="ARBA00023004"/>
    </source>
</evidence>
<name>A0A0F9X9U7_TRIHA</name>
<protein>
    <recommendedName>
        <fullName evidence="9">Cytochrome P450</fullName>
    </recommendedName>
</protein>
<dbReference type="GO" id="GO:0016705">
    <property type="term" value="F:oxidoreductase activity, acting on paired donors, with incorporation or reduction of molecular oxygen"/>
    <property type="evidence" value="ECO:0007669"/>
    <property type="project" value="InterPro"/>
</dbReference>
<dbReference type="PANTHER" id="PTHR24305:SF232">
    <property type="entry name" value="P450, PUTATIVE (EUROFUNG)-RELATED"/>
    <property type="match status" value="1"/>
</dbReference>
<keyword evidence="3 6" id="KW-0349">Heme</keyword>
<dbReference type="InterPro" id="IPR050121">
    <property type="entry name" value="Cytochrome_P450_monoxygenase"/>
</dbReference>
<gene>
    <name evidence="7" type="ORF">THAR02_05948</name>
</gene>
<evidence type="ECO:0000313" key="8">
    <source>
        <dbReference type="Proteomes" id="UP000034112"/>
    </source>
</evidence>
<comment type="similarity">
    <text evidence="2">Belongs to the cytochrome P450 family.</text>
</comment>
<evidence type="ECO:0000313" key="7">
    <source>
        <dbReference type="EMBL" id="KKP01971.1"/>
    </source>
</evidence>
<comment type="cofactor">
    <cofactor evidence="1 6">
        <name>heme</name>
        <dbReference type="ChEBI" id="CHEBI:30413"/>
    </cofactor>
</comment>
<dbReference type="OMA" id="EFRVWCA"/>
<keyword evidence="5 6" id="KW-0408">Iron</keyword>
<evidence type="ECO:0008006" key="9">
    <source>
        <dbReference type="Google" id="ProtNLM"/>
    </source>
</evidence>
<keyword evidence="4 6" id="KW-0479">Metal-binding</keyword>
<evidence type="ECO:0000256" key="1">
    <source>
        <dbReference type="ARBA" id="ARBA00001971"/>
    </source>
</evidence>
<dbReference type="InterPro" id="IPR002401">
    <property type="entry name" value="Cyt_P450_E_grp-I"/>
</dbReference>